<dbReference type="Gene3D" id="1.20.1280.50">
    <property type="match status" value="1"/>
</dbReference>
<dbReference type="PANTHER" id="PTHR31672:SF13">
    <property type="entry name" value="F-BOX PROTEIN CPR30-LIKE"/>
    <property type="match status" value="1"/>
</dbReference>
<dbReference type="AlphaFoldDB" id="A0A0E0ET86"/>
<keyword evidence="3" id="KW-1185">Reference proteome</keyword>
<evidence type="ECO:0000313" key="3">
    <source>
        <dbReference type="Proteomes" id="UP000008021"/>
    </source>
</evidence>
<sequence>MLFALLQTKFEHKRRSGRSQEQTMASKKALAMQPGKKICMTLLPQDIVELILVRLPVSTLLRCHGVCKQWDGIIRDPQFAMAHIQCAPRRPLFFFQGENLVHLLYPSEAILFDEAWSPSKWVVPVIEPDDFLCASCNGLICLYSDKSTIKIANLATGECMHLVKPVRNSKTDHFSYYSFGFHPVTKQYKENADKMGMEINLDLQQTPDLDSSLRLINWLEYRRVLEILCVNLDNMHEVLTVMNNTTGAAHNKESHVADQGTSSSAVGISGS</sequence>
<dbReference type="PANTHER" id="PTHR31672">
    <property type="entry name" value="BNACNNG10540D PROTEIN"/>
    <property type="match status" value="1"/>
</dbReference>
<dbReference type="Pfam" id="PF12937">
    <property type="entry name" value="F-box-like"/>
    <property type="match status" value="1"/>
</dbReference>
<dbReference type="PROSITE" id="PS50181">
    <property type="entry name" value="FBOX"/>
    <property type="match status" value="1"/>
</dbReference>
<protein>
    <recommendedName>
        <fullName evidence="1">F-box domain-containing protein</fullName>
    </recommendedName>
</protein>
<dbReference type="Pfam" id="PF08268">
    <property type="entry name" value="FBA_3"/>
    <property type="match status" value="1"/>
</dbReference>
<dbReference type="Gramene" id="OMERI09G10780.3">
    <property type="protein sequence ID" value="OMERI09G10780.3"/>
    <property type="gene ID" value="OMERI09G10780"/>
</dbReference>
<dbReference type="EnsemblPlants" id="OMERI09G10780.3">
    <property type="protein sequence ID" value="OMERI09G10780.3"/>
    <property type="gene ID" value="OMERI09G10780"/>
</dbReference>
<accession>A0A0E0ET86</accession>
<organism evidence="2">
    <name type="scientific">Oryza meridionalis</name>
    <dbReference type="NCBI Taxonomy" id="40149"/>
    <lineage>
        <taxon>Eukaryota</taxon>
        <taxon>Viridiplantae</taxon>
        <taxon>Streptophyta</taxon>
        <taxon>Embryophyta</taxon>
        <taxon>Tracheophyta</taxon>
        <taxon>Spermatophyta</taxon>
        <taxon>Magnoliopsida</taxon>
        <taxon>Liliopsida</taxon>
        <taxon>Poales</taxon>
        <taxon>Poaceae</taxon>
        <taxon>BOP clade</taxon>
        <taxon>Oryzoideae</taxon>
        <taxon>Oryzeae</taxon>
        <taxon>Oryzinae</taxon>
        <taxon>Oryza</taxon>
    </lineage>
</organism>
<dbReference type="InterPro" id="IPR050796">
    <property type="entry name" value="SCF_F-box_component"/>
</dbReference>
<feature type="domain" description="F-box" evidence="1">
    <location>
        <begin position="37"/>
        <end position="84"/>
    </location>
</feature>
<proteinExistence type="predicted"/>
<reference evidence="2" key="2">
    <citation type="submission" date="2018-05" db="EMBL/GenBank/DDBJ databases">
        <title>OmerRS3 (Oryza meridionalis Reference Sequence Version 3).</title>
        <authorList>
            <person name="Zhang J."/>
            <person name="Kudrna D."/>
            <person name="Lee S."/>
            <person name="Talag J."/>
            <person name="Welchert J."/>
            <person name="Wing R.A."/>
        </authorList>
    </citation>
    <scope>NUCLEOTIDE SEQUENCE [LARGE SCALE GENOMIC DNA]</scope>
    <source>
        <strain evidence="2">cv. OR44</strain>
    </source>
</reference>
<evidence type="ECO:0000313" key="2">
    <source>
        <dbReference type="EnsemblPlants" id="OMERI09G10780.3"/>
    </source>
</evidence>
<dbReference type="HOGENOM" id="CLU_1028117_0_0_1"/>
<dbReference type="SUPFAM" id="SSF81383">
    <property type="entry name" value="F-box domain"/>
    <property type="match status" value="1"/>
</dbReference>
<dbReference type="Proteomes" id="UP000008021">
    <property type="component" value="Chromosome 9"/>
</dbReference>
<reference evidence="2" key="1">
    <citation type="submission" date="2015-04" db="UniProtKB">
        <authorList>
            <consortium name="EnsemblPlants"/>
        </authorList>
    </citation>
    <scope>IDENTIFICATION</scope>
</reference>
<evidence type="ECO:0000259" key="1">
    <source>
        <dbReference type="PROSITE" id="PS50181"/>
    </source>
</evidence>
<dbReference type="InterPro" id="IPR013187">
    <property type="entry name" value="F-box-assoc_dom_typ3"/>
</dbReference>
<dbReference type="InterPro" id="IPR001810">
    <property type="entry name" value="F-box_dom"/>
</dbReference>
<dbReference type="InterPro" id="IPR036047">
    <property type="entry name" value="F-box-like_dom_sf"/>
</dbReference>
<dbReference type="CDD" id="cd22157">
    <property type="entry name" value="F-box_AtFBW1-like"/>
    <property type="match status" value="1"/>
</dbReference>
<name>A0A0E0ET86_9ORYZ</name>